<evidence type="ECO:0000313" key="2">
    <source>
        <dbReference type="EMBL" id="PIN26923.1"/>
    </source>
</evidence>
<dbReference type="PANTHER" id="PTHR47337">
    <property type="entry name" value="TETRATRICOPEPTIDE REPEAT (TPR)-LIKE SUPERFAMILY PROTEIN"/>
    <property type="match status" value="1"/>
</dbReference>
<protein>
    <submittedName>
        <fullName evidence="2">Histone-lysine N-methyltransferase</fullName>
        <ecNumber evidence="2">2.1.1.43</ecNumber>
    </submittedName>
</protein>
<dbReference type="PANTHER" id="PTHR47337:SF1">
    <property type="entry name" value="TETRATRICOPEPTIDE REPEAT (TPR)-LIKE SUPERFAMILY PROTEIN"/>
    <property type="match status" value="1"/>
</dbReference>
<dbReference type="InterPro" id="IPR001214">
    <property type="entry name" value="SET_dom"/>
</dbReference>
<dbReference type="STRING" id="429701.A0A2G9IAY8"/>
<proteinExistence type="predicted"/>
<dbReference type="InterPro" id="IPR011990">
    <property type="entry name" value="TPR-like_helical_dom_sf"/>
</dbReference>
<dbReference type="EMBL" id="NKXS01000030">
    <property type="protein sequence ID" value="PIN26923.1"/>
    <property type="molecule type" value="Genomic_DNA"/>
</dbReference>
<sequence length="559" mass="62344">MELQCVSTTTKGRGMISLMDIPIASLIHKEDPYAAIILKHCRETHCAFCFNELPADTVPCMSCSIPLYCSLKCQVQAGGQDFSENENKYGFLPDLSDDLEKYVRNVTSPGFSSSNIGHAAEHRHECQGMHWPAVLPSDVVLAGRILVKHIEQQSCGDGGPKILGVLDLCENYGQLSFESKLEFHVYSMILLCCLQQFYASRIPFDPVVTAEIVVLLSQIRVNSMAIVRMKYSDGKQPLDYGVTSSVEQVQVAQAVYSAGSLFNHSCQPNIHAHFLSRTLFVRATENVAAGSELELSYGPQVGQWDCSERRKFLEDRYSFICQCSGCAQVNLSDLVHTGYRCTKPNCFGVVLDSSVAKHEQEKLKCFQGPSLQEYLLNDDNIRRVARHVFEQTDCVSCFEPARCLCCGSFCDLQTSQKTITTTETSFRRLQDAVASGEIPTNLIMDVLKSIEILRAVLHPFNKRIAEVEDNVAQAFCLIGELQAAMNHCQASIEILEKLYGENHIVIGNELMKLASIQLSMGLKTAIADSTSRMLTIFSRYYGSHADIMFPHLQYLKREA</sequence>
<organism evidence="2 3">
    <name type="scientific">Handroanthus impetiginosus</name>
    <dbReference type="NCBI Taxonomy" id="429701"/>
    <lineage>
        <taxon>Eukaryota</taxon>
        <taxon>Viridiplantae</taxon>
        <taxon>Streptophyta</taxon>
        <taxon>Embryophyta</taxon>
        <taxon>Tracheophyta</taxon>
        <taxon>Spermatophyta</taxon>
        <taxon>Magnoliopsida</taxon>
        <taxon>eudicotyledons</taxon>
        <taxon>Gunneridae</taxon>
        <taxon>Pentapetalae</taxon>
        <taxon>asterids</taxon>
        <taxon>lamiids</taxon>
        <taxon>Lamiales</taxon>
        <taxon>Bignoniaceae</taxon>
        <taxon>Crescentiina</taxon>
        <taxon>Tabebuia alliance</taxon>
        <taxon>Handroanthus</taxon>
    </lineage>
</organism>
<dbReference type="SUPFAM" id="SSF82199">
    <property type="entry name" value="SET domain"/>
    <property type="match status" value="1"/>
</dbReference>
<dbReference type="GO" id="GO:0032259">
    <property type="term" value="P:methylation"/>
    <property type="evidence" value="ECO:0007669"/>
    <property type="project" value="UniProtKB-KW"/>
</dbReference>
<dbReference type="EC" id="2.1.1.43" evidence="2"/>
<feature type="domain" description="SET" evidence="1">
    <location>
        <begin position="1"/>
        <end position="298"/>
    </location>
</feature>
<dbReference type="Proteomes" id="UP000231279">
    <property type="component" value="Unassembled WGS sequence"/>
</dbReference>
<dbReference type="PROSITE" id="PS50280">
    <property type="entry name" value="SET"/>
    <property type="match status" value="1"/>
</dbReference>
<accession>A0A2G9IAY8</accession>
<dbReference type="GO" id="GO:0008168">
    <property type="term" value="F:methyltransferase activity"/>
    <property type="evidence" value="ECO:0007669"/>
    <property type="project" value="UniProtKB-KW"/>
</dbReference>
<dbReference type="AlphaFoldDB" id="A0A2G9IAY8"/>
<evidence type="ECO:0000259" key="1">
    <source>
        <dbReference type="PROSITE" id="PS50280"/>
    </source>
</evidence>
<reference evidence="3" key="1">
    <citation type="journal article" date="2018" name="Gigascience">
        <title>Genome assembly of the Pink Ipe (Handroanthus impetiginosus, Bignoniaceae), a highly valued, ecologically keystone Neotropical timber forest tree.</title>
        <authorList>
            <person name="Silva-Junior O.B."/>
            <person name="Grattapaglia D."/>
            <person name="Novaes E."/>
            <person name="Collevatti R.G."/>
        </authorList>
    </citation>
    <scope>NUCLEOTIDE SEQUENCE [LARGE SCALE GENOMIC DNA]</scope>
    <source>
        <strain evidence="3">cv. UFG-1</strain>
    </source>
</reference>
<name>A0A2G9IAY8_9LAMI</name>
<gene>
    <name evidence="2" type="ORF">CDL12_00327</name>
</gene>
<dbReference type="Gene3D" id="2.170.270.10">
    <property type="entry name" value="SET domain"/>
    <property type="match status" value="1"/>
</dbReference>
<dbReference type="Gene3D" id="1.25.40.10">
    <property type="entry name" value="Tetratricopeptide repeat domain"/>
    <property type="match status" value="1"/>
</dbReference>
<comment type="caution">
    <text evidence="2">The sequence shown here is derived from an EMBL/GenBank/DDBJ whole genome shotgun (WGS) entry which is preliminary data.</text>
</comment>
<keyword evidence="3" id="KW-1185">Reference proteome</keyword>
<keyword evidence="2" id="KW-0808">Transferase</keyword>
<evidence type="ECO:0000313" key="3">
    <source>
        <dbReference type="Proteomes" id="UP000231279"/>
    </source>
</evidence>
<dbReference type="InterPro" id="IPR046341">
    <property type="entry name" value="SET_dom_sf"/>
</dbReference>
<dbReference type="Pfam" id="PF00856">
    <property type="entry name" value="SET"/>
    <property type="match status" value="1"/>
</dbReference>
<dbReference type="OrthoDB" id="1926212at2759"/>
<keyword evidence="2" id="KW-0489">Methyltransferase</keyword>